<dbReference type="SUPFAM" id="SSF81383">
    <property type="entry name" value="F-box domain"/>
    <property type="match status" value="1"/>
</dbReference>
<dbReference type="Proteomes" id="UP000646827">
    <property type="component" value="Unassembled WGS sequence"/>
</dbReference>
<dbReference type="InterPro" id="IPR036047">
    <property type="entry name" value="F-box-like_dom_sf"/>
</dbReference>
<evidence type="ECO:0000313" key="3">
    <source>
        <dbReference type="Proteomes" id="UP000646827"/>
    </source>
</evidence>
<accession>A0A8H7RLU1</accession>
<keyword evidence="3" id="KW-1185">Reference proteome</keyword>
<reference evidence="2 3" key="1">
    <citation type="submission" date="2020-12" db="EMBL/GenBank/DDBJ databases">
        <title>Metabolic potential, ecology and presence of endohyphal bacteria is reflected in genomic diversity of Mucoromycotina.</title>
        <authorList>
            <person name="Muszewska A."/>
            <person name="Okrasinska A."/>
            <person name="Steczkiewicz K."/>
            <person name="Drgas O."/>
            <person name="Orlowska M."/>
            <person name="Perlinska-Lenart U."/>
            <person name="Aleksandrzak-Piekarczyk T."/>
            <person name="Szatraj K."/>
            <person name="Zielenkiewicz U."/>
            <person name="Pilsyk S."/>
            <person name="Malc E."/>
            <person name="Mieczkowski P."/>
            <person name="Kruszewska J.S."/>
            <person name="Biernat P."/>
            <person name="Pawlowska J."/>
        </authorList>
    </citation>
    <scope>NUCLEOTIDE SEQUENCE [LARGE SCALE GENOMIC DNA]</scope>
    <source>
        <strain evidence="2 3">CBS 142.35</strain>
    </source>
</reference>
<dbReference type="InterPro" id="IPR001810">
    <property type="entry name" value="F-box_dom"/>
</dbReference>
<comment type="caution">
    <text evidence="2">The sequence shown here is derived from an EMBL/GenBank/DDBJ whole genome shotgun (WGS) entry which is preliminary data.</text>
</comment>
<evidence type="ECO:0000259" key="1">
    <source>
        <dbReference type="PROSITE" id="PS50181"/>
    </source>
</evidence>
<dbReference type="OrthoDB" id="2217590at2759"/>
<dbReference type="EMBL" id="JAEPRB010000736">
    <property type="protein sequence ID" value="KAG2212562.1"/>
    <property type="molecule type" value="Genomic_DNA"/>
</dbReference>
<organism evidence="2 3">
    <name type="scientific">Circinella minor</name>
    <dbReference type="NCBI Taxonomy" id="1195481"/>
    <lineage>
        <taxon>Eukaryota</taxon>
        <taxon>Fungi</taxon>
        <taxon>Fungi incertae sedis</taxon>
        <taxon>Mucoromycota</taxon>
        <taxon>Mucoromycotina</taxon>
        <taxon>Mucoromycetes</taxon>
        <taxon>Mucorales</taxon>
        <taxon>Lichtheimiaceae</taxon>
        <taxon>Circinella</taxon>
    </lineage>
</organism>
<dbReference type="AlphaFoldDB" id="A0A8H7RLU1"/>
<feature type="domain" description="F-box" evidence="1">
    <location>
        <begin position="23"/>
        <end position="74"/>
    </location>
</feature>
<dbReference type="PROSITE" id="PS50181">
    <property type="entry name" value="FBOX"/>
    <property type="match status" value="1"/>
</dbReference>
<sequence length="658" mass="73653">MTPEDNPYSGPDTQESAVDTTTLERILDLPYELLSSILDVLDYTDIFKLATTCTVMYRLIPTRQTSVPFVFTNHNLHKSMVFPQKFATHCKVDLQVNQVGFSDIFKTKLYKFKSFSNMDISTCGILTKRTSRMLLKNLTVLEERVNLSVSLEQALELLPMVKNKNVYTSRSLVLNVTIPMLISRSPVKATNMQTVSTTTTTTSNEAFGVTTMVKATSNERAGATASTATIVPNETFGATRITTTAETAMHDQYEHLKNIETPQNIRKHYYEMKDLAWRAGAAKKRRIDIDTNLTAATAATATPTIVPLSSLKIIESNTSYVNDDTEADLEKMPPNAAPISFEEANIFVKEYASLYLESFVMFEDYYIYPISIDAFWHNNSTLDDCADAATTIYSTSAQAIIKEHKATTGAYYYEASIKIGYVELVFTGGFIGSSTHYTITPFLGSSIGCLPLSLKVGNKRADIIKRRLSTAKYVSTNRHLRQYSKIGANYRWSLQSIRHVLQGLYPLNPLYYKNHVAFGTTQKATIHSLAAGIINAITKLSISKDVIKNLLRVTKKLMEYKKYIRGVNSFAKLQANIDQQESTGAKTSNYKYRIVECLKILEAAANQVDGNIELVEIEIRNKALEMMNSGYSNALTSGNQKVCELFAKNHPVIFQIQE</sequence>
<proteinExistence type="predicted"/>
<evidence type="ECO:0000313" key="2">
    <source>
        <dbReference type="EMBL" id="KAG2212562.1"/>
    </source>
</evidence>
<name>A0A8H7RLU1_9FUNG</name>
<protein>
    <recommendedName>
        <fullName evidence="1">F-box domain-containing protein</fullName>
    </recommendedName>
</protein>
<gene>
    <name evidence="2" type="ORF">INT45_000722</name>
</gene>